<dbReference type="EMBL" id="JAMOIM010000043">
    <property type="protein sequence ID" value="MCW6512229.1"/>
    <property type="molecule type" value="Genomic_DNA"/>
</dbReference>
<protein>
    <submittedName>
        <fullName evidence="1">Uncharacterized protein</fullName>
    </submittedName>
</protein>
<gene>
    <name evidence="1" type="ORF">M8523_30350</name>
</gene>
<sequence>MLRLACEPAEAKTTRAEPRFVVGQDASGCWLAIETRNLGGGIFKSREDALHFVDFETGHRPGSIELSTEPLKLMF</sequence>
<dbReference type="AlphaFoldDB" id="A0AA42CM24"/>
<reference evidence="1" key="1">
    <citation type="submission" date="2022-05" db="EMBL/GenBank/DDBJ databases">
        <authorList>
            <person name="Pankratov T."/>
        </authorList>
    </citation>
    <scope>NUCLEOTIDE SEQUENCE</scope>
    <source>
        <strain evidence="1">BP6-180914</strain>
    </source>
</reference>
<organism evidence="1 2">
    <name type="scientific">Lichenifustis flavocetrariae</name>
    <dbReference type="NCBI Taxonomy" id="2949735"/>
    <lineage>
        <taxon>Bacteria</taxon>
        <taxon>Pseudomonadati</taxon>
        <taxon>Pseudomonadota</taxon>
        <taxon>Alphaproteobacteria</taxon>
        <taxon>Hyphomicrobiales</taxon>
        <taxon>Lichenihabitantaceae</taxon>
        <taxon>Lichenifustis</taxon>
    </lineage>
</organism>
<keyword evidence="2" id="KW-1185">Reference proteome</keyword>
<comment type="caution">
    <text evidence="1">The sequence shown here is derived from an EMBL/GenBank/DDBJ whole genome shotgun (WGS) entry which is preliminary data.</text>
</comment>
<proteinExistence type="predicted"/>
<dbReference type="RefSeq" id="WP_282588605.1">
    <property type="nucleotide sequence ID" value="NZ_JAMOIM010000043.1"/>
</dbReference>
<accession>A0AA42CM24</accession>
<dbReference type="Proteomes" id="UP001165667">
    <property type="component" value="Unassembled WGS sequence"/>
</dbReference>
<name>A0AA42CM24_9HYPH</name>
<evidence type="ECO:0000313" key="1">
    <source>
        <dbReference type="EMBL" id="MCW6512229.1"/>
    </source>
</evidence>
<evidence type="ECO:0000313" key="2">
    <source>
        <dbReference type="Proteomes" id="UP001165667"/>
    </source>
</evidence>